<dbReference type="EMBL" id="JACXXJ020000005">
    <property type="protein sequence ID" value="MBF2717685.1"/>
    <property type="molecule type" value="Genomic_DNA"/>
</dbReference>
<dbReference type="GO" id="GO:0004392">
    <property type="term" value="F:heme oxygenase (decyclizing) activity"/>
    <property type="evidence" value="ECO:0007669"/>
    <property type="project" value="InterPro"/>
</dbReference>
<dbReference type="SUPFAM" id="SSF48613">
    <property type="entry name" value="Heme oxygenase-like"/>
    <property type="match status" value="1"/>
</dbReference>
<accession>A0AAE2RFP8</accession>
<dbReference type="Gene3D" id="1.20.910.10">
    <property type="entry name" value="Heme oxygenase-like"/>
    <property type="match status" value="1"/>
</dbReference>
<dbReference type="GO" id="GO:0006788">
    <property type="term" value="P:heme oxidation"/>
    <property type="evidence" value="ECO:0007669"/>
    <property type="project" value="InterPro"/>
</dbReference>
<dbReference type="Pfam" id="PF01126">
    <property type="entry name" value="Heme_oxygenase"/>
    <property type="match status" value="1"/>
</dbReference>
<comment type="caution">
    <text evidence="1">The sequence shown here is derived from an EMBL/GenBank/DDBJ whole genome shotgun (WGS) entry which is preliminary data.</text>
</comment>
<dbReference type="AlphaFoldDB" id="A0AAE2RFP8"/>
<dbReference type="Proteomes" id="UP000655037">
    <property type="component" value="Unassembled WGS sequence"/>
</dbReference>
<name>A0AAE2RFP8_AGRVI</name>
<evidence type="ECO:0000313" key="2">
    <source>
        <dbReference type="Proteomes" id="UP000655037"/>
    </source>
</evidence>
<dbReference type="InterPro" id="IPR016053">
    <property type="entry name" value="Haem_Oase-like"/>
</dbReference>
<dbReference type="CDD" id="cd19166">
    <property type="entry name" value="HemeO-bac"/>
    <property type="match status" value="1"/>
</dbReference>
<protein>
    <submittedName>
        <fullName evidence="1">Biliverdin-producing heme oxygenase</fullName>
    </submittedName>
</protein>
<reference evidence="1" key="1">
    <citation type="submission" date="2020-11" db="EMBL/GenBank/DDBJ databases">
        <title>Agrobacterium vitis strain K377 genome.</title>
        <authorList>
            <person name="Xi H."/>
        </authorList>
    </citation>
    <scope>NUCLEOTIDE SEQUENCE</scope>
    <source>
        <strain evidence="1">K377</strain>
    </source>
</reference>
<sequence>MSTFDTMENTLTREASRTKRLKAATYDAHERLDQFIMKANPFADREHYGRFLAMQFHFHHDLDGLFFDPDLDLLLPDLGGRRRIEMIGQDFADLGLELPSARHATRFRKGETVDLPEALGWLYVIEGSNLGAAFLLKYAAQLGLNENFGARHLAGATEGRGLHWRTFTAALDSIALTDEQERKAIVEAETAFEHVHTIAREMFS</sequence>
<dbReference type="InterPro" id="IPR016084">
    <property type="entry name" value="Haem_Oase-like_multi-hlx"/>
</dbReference>
<proteinExistence type="predicted"/>
<dbReference type="RefSeq" id="WP_156538702.1">
    <property type="nucleotide sequence ID" value="NZ_JACXXJ020000005.1"/>
</dbReference>
<gene>
    <name evidence="1" type="ORF">IEI95_026105</name>
</gene>
<evidence type="ECO:0000313" key="1">
    <source>
        <dbReference type="EMBL" id="MBF2717685.1"/>
    </source>
</evidence>
<organism evidence="1 2">
    <name type="scientific">Agrobacterium vitis</name>
    <name type="common">Rhizobium vitis</name>
    <dbReference type="NCBI Taxonomy" id="373"/>
    <lineage>
        <taxon>Bacteria</taxon>
        <taxon>Pseudomonadati</taxon>
        <taxon>Pseudomonadota</taxon>
        <taxon>Alphaproteobacteria</taxon>
        <taxon>Hyphomicrobiales</taxon>
        <taxon>Rhizobiaceae</taxon>
        <taxon>Rhizobium/Agrobacterium group</taxon>
        <taxon>Agrobacterium</taxon>
    </lineage>
</organism>